<proteinExistence type="predicted"/>
<name>A0A345UJH1_9BACT</name>
<dbReference type="KEGG" id="cprv:CYPRO_1367"/>
<dbReference type="Proteomes" id="UP000254808">
    <property type="component" value="Chromosome"/>
</dbReference>
<reference evidence="1 2" key="1">
    <citation type="submission" date="2018-03" db="EMBL/GenBank/DDBJ databases">
        <title>Phenotypic and genomic properties of Cyclonatronum proteinivorum gen. nov., sp. nov., a haloalkaliphilic bacteroidete from soda lakes possessing Na+-translocating rhodopsin.</title>
        <authorList>
            <person name="Toshchakov S.V."/>
            <person name="Korzhenkov A."/>
            <person name="Samarov N.I."/>
            <person name="Kublanov I.V."/>
            <person name="Muntyan M.S."/>
            <person name="Sorokin D.Y."/>
        </authorList>
    </citation>
    <scope>NUCLEOTIDE SEQUENCE [LARGE SCALE GENOMIC DNA]</scope>
    <source>
        <strain evidence="1 2">Omega</strain>
    </source>
</reference>
<sequence length="207" mass="24545">MNSYQQFYAALKVFPVFPLVEIRKRVPNFDTRRLVEWQAKGYITKIRNGWYTFADEPVDEQLSWYAANRIYPYSYISLESALSYYGFIPEGVFQVTSCSTLKTNQFDTPLGNFRYRHIKPSLFLGYNLHPFRNTVIRFAEPEKTLIDYLYLHPQIKHTDDFTALRWHATEINATINFNRLRVFETYINSAALSRRLDLLRAYLNAHT</sequence>
<evidence type="ECO:0000313" key="2">
    <source>
        <dbReference type="Proteomes" id="UP000254808"/>
    </source>
</evidence>
<dbReference type="OrthoDB" id="9798269at2"/>
<organism evidence="1 2">
    <name type="scientific">Cyclonatronum proteinivorum</name>
    <dbReference type="NCBI Taxonomy" id="1457365"/>
    <lineage>
        <taxon>Bacteria</taxon>
        <taxon>Pseudomonadati</taxon>
        <taxon>Balneolota</taxon>
        <taxon>Balneolia</taxon>
        <taxon>Balneolales</taxon>
        <taxon>Cyclonatronaceae</taxon>
        <taxon>Cyclonatronum</taxon>
    </lineage>
</organism>
<evidence type="ECO:0000313" key="1">
    <source>
        <dbReference type="EMBL" id="AXJ00623.1"/>
    </source>
</evidence>
<protein>
    <submittedName>
        <fullName evidence="1">Transcriptional regulator, AbiEi antitoxin, Type IV TA system</fullName>
    </submittedName>
</protein>
<keyword evidence="2" id="KW-1185">Reference proteome</keyword>
<gene>
    <name evidence="1" type="ORF">CYPRO_1367</name>
</gene>
<dbReference type="AlphaFoldDB" id="A0A345UJH1"/>
<dbReference type="RefSeq" id="WP_114983898.1">
    <property type="nucleotide sequence ID" value="NZ_CP027806.1"/>
</dbReference>
<accession>A0A345UJH1</accession>
<dbReference type="EMBL" id="CP027806">
    <property type="protein sequence ID" value="AXJ00623.1"/>
    <property type="molecule type" value="Genomic_DNA"/>
</dbReference>